<feature type="repeat" description="ANK" evidence="3">
    <location>
        <begin position="1538"/>
        <end position="1571"/>
    </location>
</feature>
<dbReference type="Gene3D" id="1.25.40.20">
    <property type="entry name" value="Ankyrin repeat-containing domain"/>
    <property type="match status" value="3"/>
</dbReference>
<organism evidence="7 8">
    <name type="scientific">Botrytis paeoniae</name>
    <dbReference type="NCBI Taxonomy" id="278948"/>
    <lineage>
        <taxon>Eukaryota</taxon>
        <taxon>Fungi</taxon>
        <taxon>Dikarya</taxon>
        <taxon>Ascomycota</taxon>
        <taxon>Pezizomycotina</taxon>
        <taxon>Leotiomycetes</taxon>
        <taxon>Helotiales</taxon>
        <taxon>Sclerotiniaceae</taxon>
        <taxon>Botrytis</taxon>
    </lineage>
</organism>
<proteinExistence type="predicted"/>
<dbReference type="Pfam" id="PF12796">
    <property type="entry name" value="Ank_2"/>
    <property type="match status" value="6"/>
</dbReference>
<dbReference type="InterPro" id="IPR010730">
    <property type="entry name" value="HET"/>
</dbReference>
<dbReference type="SMART" id="SM00248">
    <property type="entry name" value="ANK"/>
    <property type="match status" value="16"/>
</dbReference>
<dbReference type="EMBL" id="PQXI01000012">
    <property type="protein sequence ID" value="TGO29700.1"/>
    <property type="molecule type" value="Genomic_DNA"/>
</dbReference>
<dbReference type="InterPro" id="IPR027417">
    <property type="entry name" value="P-loop_NTPase"/>
</dbReference>
<evidence type="ECO:0000313" key="8">
    <source>
        <dbReference type="Proteomes" id="UP000297910"/>
    </source>
</evidence>
<dbReference type="Proteomes" id="UP000297910">
    <property type="component" value="Unassembled WGS sequence"/>
</dbReference>
<reference evidence="7 8" key="1">
    <citation type="submission" date="2017-12" db="EMBL/GenBank/DDBJ databases">
        <title>Comparative genomics of Botrytis spp.</title>
        <authorList>
            <person name="Valero-Jimenez C.A."/>
            <person name="Tapia P."/>
            <person name="Veloso J."/>
            <person name="Silva-Moreno E."/>
            <person name="Staats M."/>
            <person name="Valdes J.H."/>
            <person name="Van Kan J.A.L."/>
        </authorList>
    </citation>
    <scope>NUCLEOTIDE SEQUENCE [LARGE SCALE GENOMIC DNA]</scope>
    <source>
        <strain evidence="7 8">Bp0003</strain>
    </source>
</reference>
<accession>A0A4Z1G2K2</accession>
<feature type="repeat" description="ANK" evidence="3">
    <location>
        <begin position="1369"/>
        <end position="1401"/>
    </location>
</feature>
<dbReference type="Pfam" id="PF06985">
    <property type="entry name" value="HET"/>
    <property type="match status" value="1"/>
</dbReference>
<dbReference type="PANTHER" id="PTHR24198">
    <property type="entry name" value="ANKYRIN REPEAT AND PROTEIN KINASE DOMAIN-CONTAINING PROTEIN"/>
    <property type="match status" value="1"/>
</dbReference>
<evidence type="ECO:0000259" key="6">
    <source>
        <dbReference type="Pfam" id="PF24883"/>
    </source>
</evidence>
<protein>
    <submittedName>
        <fullName evidence="7">Uncharacterized protein</fullName>
    </submittedName>
</protein>
<feature type="repeat" description="ANK" evidence="3">
    <location>
        <begin position="1505"/>
        <end position="1537"/>
    </location>
</feature>
<feature type="repeat" description="ANK" evidence="3">
    <location>
        <begin position="1229"/>
        <end position="1261"/>
    </location>
</feature>
<feature type="repeat" description="ANK" evidence="3">
    <location>
        <begin position="1095"/>
        <end position="1127"/>
    </location>
</feature>
<gene>
    <name evidence="7" type="ORF">BPAE_0012g00550</name>
</gene>
<dbReference type="Pfam" id="PF24883">
    <property type="entry name" value="NPHP3_N"/>
    <property type="match status" value="1"/>
</dbReference>
<keyword evidence="1" id="KW-0677">Repeat</keyword>
<dbReference type="PROSITE" id="PS50088">
    <property type="entry name" value="ANK_REPEAT"/>
    <property type="match status" value="14"/>
</dbReference>
<dbReference type="SUPFAM" id="SSF48403">
    <property type="entry name" value="Ankyrin repeat"/>
    <property type="match status" value="2"/>
</dbReference>
<evidence type="ECO:0000256" key="2">
    <source>
        <dbReference type="ARBA" id="ARBA00023043"/>
    </source>
</evidence>
<evidence type="ECO:0000256" key="3">
    <source>
        <dbReference type="PROSITE-ProRule" id="PRU00023"/>
    </source>
</evidence>
<dbReference type="InterPro" id="IPR056884">
    <property type="entry name" value="NPHP3-like_N"/>
</dbReference>
<sequence>MHLLEYSSEGQFDLARNFAGSDTPKYAILSHTWGADTDELTFQDLMNDAGQDKPGYQKLQFCGEQAKRDGLQYFWVDTCCIDKSSSAELQEAINSMFRWYQNATKCYVYLSDVSTNGYDQASSSWQPIFKKSRWFSRGWTLQELIAPRSVEFFCSNGMLLGDKRSLQHLIHEVTGIETSALHGQNLSDFTIDERMSWAKNRETKREEDMAYCLLGIFDVHMPLIYGERSESAFRRLTEEIGKHPKKHNLDESPLFSAADSSSRKRSKPSHFESSNHLSRLQTVGGSDTLCQYPTHDIDATTRQAIIDQLYFPKIDERLTSLTAAQGTTCRWFLTKPEYLSWNDVSKRQDHEGFLWIKGNPGTGKSTLMKLLFEEAKLKTKSDFSKITLSFFFLARGTIEERTTIGLYRSILHQLFEKMIELRDSLEWMTADGARGIERNGWSEAALKQTLKYAVAKLGSRSLMVFVDALDECDQKQASGMVSFFEELCELAEVSQVSLHICFSSRHYPTIVIQKGMELTLEDEFGHMEDIQHYIKSKLRLGKSKQAEALRSEILEKSSGIFLWVVLVLDILNSEYLSGSISIKKISERLNQIPPGLNDLFEMILKRDGENLEELQLCLKLILFANHPLKPQELYFATQIGLDEDCTGFWDQEDVNIDQMKLFVRSSSKGLAEVTKNKASDVQFIHESVRDFLLGRYETQLSGVPGNFVGHGHDTLKNCCLAQLNAVINAKVIKYFNFSKSNFWECRNMKYPFLNTTHPELSIPPAQRSKEAQSKFQEEIKSRFPFLDYSVSNILYHTNLAQQNYIEQADFLEKFPTRLWVFVNNYFENREIRRYTDSVTIPYLLSERNLANLIRTCPRKESCFNITEQRYGPSILAAMVTGSSEAVQMLLKIEAESCSSTSLPPNLWQKYQTKNNKKVNLGRSFIYPQKKDLVFQFLDYDQEIPLVFLLSSDESWFDPRVTNRGKNLLIEAVTMGHCVVATFLLERGIDVNFMDEAHAVSPLQQAVICSHANIVKLLLEKGAEPNYKSGHRIPLIIASSEGQLNMVKLLLEYGAEIDCRDSSNQTPLTIAIYNEHLDIAKLLLEYNADINHRCSSNQTPFIIAVFKGHLDIVKLLLEYGAKTDCRDSSNQTPLTIAVSKGHLDVAKLLLEHGAKINCRDLRNQTPLIIAVLQENLDIVKLLLENDAEVNCVDFSGTTPLMNAAAGGYTDIVIMLLKRGAKINYVDFDDDDKMPLTNAAAGGHTQIVNLLLKKGAKFDCKEKTFAKELLKAPQSRRNEMVEFLLQNSVDANSRDQSQKYQGWTPLMHAVVDGSTSMANLLLDKGAKLDCKENIFAKALLESSRYKRNDMVEFLLQNGMDVNLRDKSLVYKGWTPLMYATSHGHEAMTKLLLENGAEINAKCDSGSTSLYRAAAEGFETIVKLLLKGGAKVNQTMEYTWDPLLGAIENGHGAAAAVLLEQDFYSEAENTKMNLLLLQVIKKIIVLEDLSTLRLCLEKFYSINQKDERGQTPLFWAIYHGRIDMVKLLLDKGADVESKSKGGLSPLMYAILQGANLHIVKTLLDHGADINAEDDEGSSPLSIIKKSPTLFSLCWKQMFLG</sequence>
<dbReference type="Pfam" id="PF13857">
    <property type="entry name" value="Ank_5"/>
    <property type="match status" value="1"/>
</dbReference>
<feature type="domain" description="Heterokaryon incompatibility" evidence="5">
    <location>
        <begin position="26"/>
        <end position="121"/>
    </location>
</feature>
<feature type="repeat" description="ANK" evidence="3">
    <location>
        <begin position="1402"/>
        <end position="1434"/>
    </location>
</feature>
<evidence type="ECO:0000256" key="4">
    <source>
        <dbReference type="SAM" id="MobiDB-lite"/>
    </source>
</evidence>
<dbReference type="InterPro" id="IPR036770">
    <property type="entry name" value="Ankyrin_rpt-contain_sf"/>
</dbReference>
<evidence type="ECO:0000256" key="1">
    <source>
        <dbReference type="ARBA" id="ARBA00022737"/>
    </source>
</evidence>
<name>A0A4Z1G2K2_9HELO</name>
<dbReference type="PROSITE" id="PS50297">
    <property type="entry name" value="ANK_REP_REGION"/>
    <property type="match status" value="13"/>
</dbReference>
<feature type="repeat" description="ANK" evidence="3">
    <location>
        <begin position="1128"/>
        <end position="1160"/>
    </location>
</feature>
<keyword evidence="8" id="KW-1185">Reference proteome</keyword>
<dbReference type="InterPro" id="IPR002110">
    <property type="entry name" value="Ankyrin_rpt"/>
</dbReference>
<comment type="caution">
    <text evidence="7">The sequence shown here is derived from an EMBL/GenBank/DDBJ whole genome shotgun (WGS) entry which is preliminary data.</text>
</comment>
<evidence type="ECO:0000313" key="7">
    <source>
        <dbReference type="EMBL" id="TGO29700.1"/>
    </source>
</evidence>
<feature type="domain" description="Nephrocystin 3-like N-terminal" evidence="6">
    <location>
        <begin position="328"/>
        <end position="505"/>
    </location>
</feature>
<feature type="repeat" description="ANK" evidence="3">
    <location>
        <begin position="1194"/>
        <end position="1226"/>
    </location>
</feature>
<feature type="repeat" description="ANK" evidence="3">
    <location>
        <begin position="997"/>
        <end position="1029"/>
    </location>
</feature>
<dbReference type="PANTHER" id="PTHR24198:SF165">
    <property type="entry name" value="ANKYRIN REPEAT-CONTAINING PROTEIN-RELATED"/>
    <property type="match status" value="1"/>
</dbReference>
<feature type="repeat" description="ANK" evidence="3">
    <location>
        <begin position="1161"/>
        <end position="1193"/>
    </location>
</feature>
<feature type="repeat" description="ANK" evidence="3">
    <location>
        <begin position="1299"/>
        <end position="1331"/>
    </location>
</feature>
<feature type="repeat" description="ANK" evidence="3">
    <location>
        <begin position="963"/>
        <end position="995"/>
    </location>
</feature>
<keyword evidence="2 3" id="KW-0040">ANK repeat</keyword>
<dbReference type="SUPFAM" id="SSF52540">
    <property type="entry name" value="P-loop containing nucleoside triphosphate hydrolases"/>
    <property type="match status" value="1"/>
</dbReference>
<feature type="repeat" description="ANK" evidence="3">
    <location>
        <begin position="1062"/>
        <end position="1094"/>
    </location>
</feature>
<dbReference type="PRINTS" id="PR01415">
    <property type="entry name" value="ANKYRIN"/>
</dbReference>
<feature type="repeat" description="ANK" evidence="3">
    <location>
        <begin position="1029"/>
        <end position="1061"/>
    </location>
</feature>
<evidence type="ECO:0000259" key="5">
    <source>
        <dbReference type="Pfam" id="PF06985"/>
    </source>
</evidence>
<dbReference type="Gene3D" id="3.40.50.300">
    <property type="entry name" value="P-loop containing nucleotide triphosphate hydrolases"/>
    <property type="match status" value="1"/>
</dbReference>
<feature type="region of interest" description="Disordered" evidence="4">
    <location>
        <begin position="244"/>
        <end position="277"/>
    </location>
</feature>